<organism evidence="3 4">
    <name type="scientific">Litorivita pollutaquae</name>
    <dbReference type="NCBI Taxonomy" id="2200892"/>
    <lineage>
        <taxon>Bacteria</taxon>
        <taxon>Pseudomonadati</taxon>
        <taxon>Pseudomonadota</taxon>
        <taxon>Alphaproteobacteria</taxon>
        <taxon>Rhodobacterales</taxon>
        <taxon>Paracoccaceae</taxon>
        <taxon>Litorivita</taxon>
    </lineage>
</organism>
<evidence type="ECO:0000313" key="3">
    <source>
        <dbReference type="EMBL" id="PYC47232.1"/>
    </source>
</evidence>
<sequence>MAVEATIYGAGIFGLSVAWSMARRGARVRVIDPYGVGSGASGGVVGALAPHVPENWNPKKAFQLDSLLMAEAYWADVESASGLPTGYGRLGRVQPILDARGLDLARARVSGAAALWQGRAQWRVVDAQEASEWGVWRPESPTGYYIFDTLSARMHPRLAVQSLAEALRAKGGEISATGDAEGHVIYCTGVADLMAMSASRPRVMGAGVKGQGALLRYEAGGLPQLFAQGVHVVPHADGTVAIGSTSERDYDDPRSTDAQLDAVLAAARAAVPVLADAPVMERWAGVRPRSRSRAPMLGAHPVHRGAYIANGGFKIGFGMAPKVGEVMADLVLDGAAQIPDGFEPEASF</sequence>
<dbReference type="OrthoDB" id="7818064at2"/>
<keyword evidence="4" id="KW-1185">Reference proteome</keyword>
<dbReference type="GO" id="GO:0016491">
    <property type="term" value="F:oxidoreductase activity"/>
    <property type="evidence" value="ECO:0007669"/>
    <property type="project" value="UniProtKB-KW"/>
</dbReference>
<dbReference type="AlphaFoldDB" id="A0A2V4MZW8"/>
<evidence type="ECO:0000259" key="2">
    <source>
        <dbReference type="Pfam" id="PF01266"/>
    </source>
</evidence>
<dbReference type="RefSeq" id="WP_110796422.1">
    <property type="nucleotide sequence ID" value="NZ_KZ826486.1"/>
</dbReference>
<dbReference type="SUPFAM" id="SSF51971">
    <property type="entry name" value="Nucleotide-binding domain"/>
    <property type="match status" value="1"/>
</dbReference>
<dbReference type="Gene3D" id="3.30.9.10">
    <property type="entry name" value="D-Amino Acid Oxidase, subunit A, domain 2"/>
    <property type="match status" value="2"/>
</dbReference>
<feature type="domain" description="FAD dependent oxidoreductase" evidence="2">
    <location>
        <begin position="6"/>
        <end position="330"/>
    </location>
</feature>
<evidence type="ECO:0000256" key="1">
    <source>
        <dbReference type="ARBA" id="ARBA00023002"/>
    </source>
</evidence>
<dbReference type="InterPro" id="IPR006076">
    <property type="entry name" value="FAD-dep_OxRdtase"/>
</dbReference>
<comment type="caution">
    <text evidence="3">The sequence shown here is derived from an EMBL/GenBank/DDBJ whole genome shotgun (WGS) entry which is preliminary data.</text>
</comment>
<accession>A0A2V4MZW8</accession>
<dbReference type="InterPro" id="IPR036188">
    <property type="entry name" value="FAD/NAD-bd_sf"/>
</dbReference>
<dbReference type="PANTHER" id="PTHR13847:SF289">
    <property type="entry name" value="GLYCINE OXIDASE"/>
    <property type="match status" value="1"/>
</dbReference>
<reference evidence="3 4" key="1">
    <citation type="submission" date="2018-05" db="EMBL/GenBank/DDBJ databases">
        <title>Oceanovita maritima gen. nov., sp. nov., a marine bacterium in the family Rhodobacteraceae isolated from surface seawater of Lundu port Xiamen, China.</title>
        <authorList>
            <person name="Hetharua B.H."/>
            <person name="Min D."/>
            <person name="Liao H."/>
            <person name="Tian Y."/>
        </authorList>
    </citation>
    <scope>NUCLEOTIDE SEQUENCE [LARGE SCALE GENOMIC DNA]</scope>
    <source>
        <strain evidence="3 4">FSX-11</strain>
    </source>
</reference>
<dbReference type="Pfam" id="PF01266">
    <property type="entry name" value="DAO"/>
    <property type="match status" value="1"/>
</dbReference>
<dbReference type="PANTHER" id="PTHR13847">
    <property type="entry name" value="SARCOSINE DEHYDROGENASE-RELATED"/>
    <property type="match status" value="1"/>
</dbReference>
<dbReference type="Proteomes" id="UP000248012">
    <property type="component" value="Unassembled WGS sequence"/>
</dbReference>
<gene>
    <name evidence="3" type="ORF">DI396_11830</name>
</gene>
<proteinExistence type="predicted"/>
<dbReference type="EMBL" id="QFVT01000007">
    <property type="protein sequence ID" value="PYC47232.1"/>
    <property type="molecule type" value="Genomic_DNA"/>
</dbReference>
<dbReference type="GO" id="GO:0005737">
    <property type="term" value="C:cytoplasm"/>
    <property type="evidence" value="ECO:0007669"/>
    <property type="project" value="TreeGrafter"/>
</dbReference>
<name>A0A2V4MZW8_9RHOB</name>
<dbReference type="Gene3D" id="3.50.50.60">
    <property type="entry name" value="FAD/NAD(P)-binding domain"/>
    <property type="match status" value="2"/>
</dbReference>
<protein>
    <submittedName>
        <fullName evidence="3">FAD-dependent oxidoreductase</fullName>
    </submittedName>
</protein>
<evidence type="ECO:0000313" key="4">
    <source>
        <dbReference type="Proteomes" id="UP000248012"/>
    </source>
</evidence>
<keyword evidence="1" id="KW-0560">Oxidoreductase</keyword>